<dbReference type="InterPro" id="IPR026350">
    <property type="entry name" value="GxxExxY"/>
</dbReference>
<organism evidence="1 2">
    <name type="scientific">Neolewinella maritima</name>
    <dbReference type="NCBI Taxonomy" id="1383882"/>
    <lineage>
        <taxon>Bacteria</taxon>
        <taxon>Pseudomonadati</taxon>
        <taxon>Bacteroidota</taxon>
        <taxon>Saprospiria</taxon>
        <taxon>Saprospirales</taxon>
        <taxon>Lewinellaceae</taxon>
        <taxon>Neolewinella</taxon>
    </lineage>
</organism>
<dbReference type="Proteomes" id="UP000837803">
    <property type="component" value="Unassembled WGS sequence"/>
</dbReference>
<evidence type="ECO:0000313" key="2">
    <source>
        <dbReference type="Proteomes" id="UP000837803"/>
    </source>
</evidence>
<name>A0ABM9B1K5_9BACT</name>
<proteinExistence type="predicted"/>
<dbReference type="EMBL" id="CAKLPZ010000002">
    <property type="protein sequence ID" value="CAH1000930.1"/>
    <property type="molecule type" value="Genomic_DNA"/>
</dbReference>
<dbReference type="Pfam" id="PF13366">
    <property type="entry name" value="PDDEXK_3"/>
    <property type="match status" value="1"/>
</dbReference>
<dbReference type="NCBIfam" id="TIGR04256">
    <property type="entry name" value="GxxExxY"/>
    <property type="match status" value="1"/>
</dbReference>
<sequence length="90" mass="10473">MLHELRKQGYRAESQLLLPITYDEIKVDGGYRIDILVEDLIILELKAVEALDPIHTAQLLTYLRLADKPLGLLMNFNVRNMQHGIKRYIQ</sequence>
<reference evidence="1" key="1">
    <citation type="submission" date="2021-12" db="EMBL/GenBank/DDBJ databases">
        <authorList>
            <person name="Rodrigo-Torres L."/>
            <person name="Arahal R. D."/>
            <person name="Lucena T."/>
        </authorList>
    </citation>
    <scope>NUCLEOTIDE SEQUENCE</scope>
    <source>
        <strain evidence="1">CECT 8419</strain>
    </source>
</reference>
<evidence type="ECO:0008006" key="3">
    <source>
        <dbReference type="Google" id="ProtNLM"/>
    </source>
</evidence>
<protein>
    <recommendedName>
        <fullName evidence="3">GxxExxY protein</fullName>
    </recommendedName>
</protein>
<evidence type="ECO:0000313" key="1">
    <source>
        <dbReference type="EMBL" id="CAH1000930.1"/>
    </source>
</evidence>
<comment type="caution">
    <text evidence="1">The sequence shown here is derived from an EMBL/GenBank/DDBJ whole genome shotgun (WGS) entry which is preliminary data.</text>
</comment>
<keyword evidence="2" id="KW-1185">Reference proteome</keyword>
<accession>A0ABM9B1K5</accession>
<gene>
    <name evidence="1" type="ORF">LEM8419_01956</name>
</gene>